<dbReference type="Proteomes" id="UP000515976">
    <property type="component" value="Chromosome"/>
</dbReference>
<dbReference type="AlphaFoldDB" id="A0A7G9R2M8"/>
<dbReference type="InterPro" id="IPR014543">
    <property type="entry name" value="UCP028291"/>
</dbReference>
<dbReference type="Gene3D" id="3.30.310.50">
    <property type="entry name" value="Alpha-D-phosphohexomutase, C-terminal domain"/>
    <property type="match status" value="1"/>
</dbReference>
<keyword evidence="2" id="KW-1185">Reference proteome</keyword>
<dbReference type="EMBL" id="CP060712">
    <property type="protein sequence ID" value="QNN49853.1"/>
    <property type="molecule type" value="Genomic_DNA"/>
</dbReference>
<proteinExistence type="predicted"/>
<dbReference type="KEGG" id="pei:H9L10_01820"/>
<protein>
    <submittedName>
        <fullName evidence="1">DUF2218 domain-containing protein</fullName>
    </submittedName>
</protein>
<evidence type="ECO:0000313" key="1">
    <source>
        <dbReference type="EMBL" id="QNN49853.1"/>
    </source>
</evidence>
<sequence>MATRHGTMSTERPERYAKQLAGHWARRGSTAQEEGATVIRFDTGQRVVLRPGEGVLDVEASVPADGDADRFAEVVADHLERFGQRDELHVVWDA</sequence>
<organism evidence="1 2">
    <name type="scientific">Phycicoccus endophyticus</name>
    <dbReference type="NCBI Taxonomy" id="1690220"/>
    <lineage>
        <taxon>Bacteria</taxon>
        <taxon>Bacillati</taxon>
        <taxon>Actinomycetota</taxon>
        <taxon>Actinomycetes</taxon>
        <taxon>Micrococcales</taxon>
        <taxon>Intrasporangiaceae</taxon>
        <taxon>Phycicoccus</taxon>
    </lineage>
</organism>
<name>A0A7G9R2M8_9MICO</name>
<reference evidence="1 2" key="1">
    <citation type="submission" date="2020-08" db="EMBL/GenBank/DDBJ databases">
        <title>Genome sequence of Phycicoccus endophyticus JCM 31784T.</title>
        <authorList>
            <person name="Hyun D.-W."/>
            <person name="Bae J.-W."/>
        </authorList>
    </citation>
    <scope>NUCLEOTIDE SEQUENCE [LARGE SCALE GENOMIC DNA]</scope>
    <source>
        <strain evidence="1 2">JCM 31784</strain>
    </source>
</reference>
<dbReference type="Pfam" id="PF09981">
    <property type="entry name" value="DUF2218"/>
    <property type="match status" value="1"/>
</dbReference>
<dbReference type="RefSeq" id="WP_166104525.1">
    <property type="nucleotide sequence ID" value="NZ_BMMY01000004.1"/>
</dbReference>
<gene>
    <name evidence="1" type="ORF">H9L10_01820</name>
</gene>
<evidence type="ECO:0000313" key="2">
    <source>
        <dbReference type="Proteomes" id="UP000515976"/>
    </source>
</evidence>
<accession>A0A7G9R2M8</accession>